<accession>A0ABX6AK74</accession>
<keyword evidence="3" id="KW-1185">Reference proteome</keyword>
<organism evidence="2 3">
    <name type="scientific">Streptomyces viridosporus T7A</name>
    <dbReference type="NCBI Taxonomy" id="665577"/>
    <lineage>
        <taxon>Bacteria</taxon>
        <taxon>Bacillati</taxon>
        <taxon>Actinomycetota</taxon>
        <taxon>Actinomycetes</taxon>
        <taxon>Kitasatosporales</taxon>
        <taxon>Streptomycetaceae</taxon>
        <taxon>Streptomyces</taxon>
    </lineage>
</organism>
<evidence type="ECO:0008006" key="4">
    <source>
        <dbReference type="Google" id="ProtNLM"/>
    </source>
</evidence>
<feature type="compositionally biased region" description="Pro residues" evidence="1">
    <location>
        <begin position="114"/>
        <end position="124"/>
    </location>
</feature>
<evidence type="ECO:0000313" key="2">
    <source>
        <dbReference type="EMBL" id="QEU88259.1"/>
    </source>
</evidence>
<evidence type="ECO:0000313" key="3">
    <source>
        <dbReference type="Proteomes" id="UP000327143"/>
    </source>
</evidence>
<dbReference type="EMBL" id="CP023700">
    <property type="protein sequence ID" value="QEU88259.1"/>
    <property type="molecule type" value="Genomic_DNA"/>
</dbReference>
<gene>
    <name evidence="2" type="ORF">CP969_28895</name>
</gene>
<feature type="region of interest" description="Disordered" evidence="1">
    <location>
        <begin position="62"/>
        <end position="124"/>
    </location>
</feature>
<protein>
    <recommendedName>
        <fullName evidence="4">Flp pilus-assembly TadG-like N-terminal domain-containing protein</fullName>
    </recommendedName>
</protein>
<reference evidence="2 3" key="1">
    <citation type="submission" date="2017-09" db="EMBL/GenBank/DDBJ databases">
        <authorList>
            <person name="Lee N."/>
            <person name="Cho B.-K."/>
        </authorList>
    </citation>
    <scope>NUCLEOTIDE SEQUENCE [LARGE SCALE GENOMIC DNA]</scope>
    <source>
        <strain evidence="2 3">ATCC 39115</strain>
    </source>
</reference>
<evidence type="ECO:0000256" key="1">
    <source>
        <dbReference type="SAM" id="MobiDB-lite"/>
    </source>
</evidence>
<dbReference type="Proteomes" id="UP000327143">
    <property type="component" value="Chromosome"/>
</dbReference>
<name>A0ABX6AK74_STRVD</name>
<proteinExistence type="predicted"/>
<sequence length="134" mass="13506">MMRRPAARGPAFAGFGALLGLLVAVVALLCVSRQAGRAEHGVAQTGFSVGAEQVRLQGQASRVAEGDVSAPPCGKKAVLEQSAPRADGHSPVAVASCPSPREPASTPRSAFGSRPPPAGPAPPSPLVLLSVLRI</sequence>